<feature type="transmembrane region" description="Helical" evidence="1">
    <location>
        <begin position="6"/>
        <end position="30"/>
    </location>
</feature>
<accession>A0A517ZMV7</accession>
<dbReference type="RefSeq" id="WP_145376103.1">
    <property type="nucleotide sequence ID" value="NZ_CP036276.1"/>
</dbReference>
<proteinExistence type="predicted"/>
<evidence type="ECO:0000313" key="2">
    <source>
        <dbReference type="EMBL" id="QDU43810.1"/>
    </source>
</evidence>
<evidence type="ECO:0000256" key="1">
    <source>
        <dbReference type="SAM" id="Phobius"/>
    </source>
</evidence>
<evidence type="ECO:0000313" key="3">
    <source>
        <dbReference type="Proteomes" id="UP000319383"/>
    </source>
</evidence>
<keyword evidence="1" id="KW-0812">Transmembrane</keyword>
<dbReference type="Proteomes" id="UP000319383">
    <property type="component" value="Chromosome"/>
</dbReference>
<dbReference type="KEGG" id="sdyn:Mal52_22870"/>
<protein>
    <submittedName>
        <fullName evidence="2">Uncharacterized protein</fullName>
    </submittedName>
</protein>
<feature type="transmembrane region" description="Helical" evidence="1">
    <location>
        <begin position="61"/>
        <end position="80"/>
    </location>
</feature>
<reference evidence="2 3" key="1">
    <citation type="submission" date="2019-02" db="EMBL/GenBank/DDBJ databases">
        <title>Deep-cultivation of Planctomycetes and their phenomic and genomic characterization uncovers novel biology.</title>
        <authorList>
            <person name="Wiegand S."/>
            <person name="Jogler M."/>
            <person name="Boedeker C."/>
            <person name="Pinto D."/>
            <person name="Vollmers J."/>
            <person name="Rivas-Marin E."/>
            <person name="Kohn T."/>
            <person name="Peeters S.H."/>
            <person name="Heuer A."/>
            <person name="Rast P."/>
            <person name="Oberbeckmann S."/>
            <person name="Bunk B."/>
            <person name="Jeske O."/>
            <person name="Meyerdierks A."/>
            <person name="Storesund J.E."/>
            <person name="Kallscheuer N."/>
            <person name="Luecker S."/>
            <person name="Lage O.M."/>
            <person name="Pohl T."/>
            <person name="Merkel B.J."/>
            <person name="Hornburger P."/>
            <person name="Mueller R.-W."/>
            <person name="Bruemmer F."/>
            <person name="Labrenz M."/>
            <person name="Spormann A.M."/>
            <person name="Op den Camp H."/>
            <person name="Overmann J."/>
            <person name="Amann R."/>
            <person name="Jetten M.S.M."/>
            <person name="Mascher T."/>
            <person name="Medema M.H."/>
            <person name="Devos D.P."/>
            <person name="Kaster A.-K."/>
            <person name="Ovreas L."/>
            <person name="Rohde M."/>
            <person name="Galperin M.Y."/>
            <person name="Jogler C."/>
        </authorList>
    </citation>
    <scope>NUCLEOTIDE SEQUENCE [LARGE SCALE GENOMIC DNA]</scope>
    <source>
        <strain evidence="2 3">Mal52</strain>
    </source>
</reference>
<organism evidence="2 3">
    <name type="scientific">Symmachiella dynata</name>
    <dbReference type="NCBI Taxonomy" id="2527995"/>
    <lineage>
        <taxon>Bacteria</taxon>
        <taxon>Pseudomonadati</taxon>
        <taxon>Planctomycetota</taxon>
        <taxon>Planctomycetia</taxon>
        <taxon>Planctomycetales</taxon>
        <taxon>Planctomycetaceae</taxon>
        <taxon>Symmachiella</taxon>
    </lineage>
</organism>
<dbReference type="EMBL" id="CP036276">
    <property type="protein sequence ID" value="QDU43810.1"/>
    <property type="molecule type" value="Genomic_DNA"/>
</dbReference>
<dbReference type="AlphaFoldDB" id="A0A517ZMV7"/>
<keyword evidence="3" id="KW-1185">Reference proteome</keyword>
<feature type="transmembrane region" description="Helical" evidence="1">
    <location>
        <begin position="86"/>
        <end position="105"/>
    </location>
</feature>
<sequence length="141" mass="15927">MTDLRLAIGLVALMSGLMVMSNILAIVFGLRLKRLLRDVPCIESYDDLYDLKAEVRVQMHGALLGLALIGLTLLTTVAGTILYGRIFFFIAMLVCSLYGVTAFWLTNLEKKVRAIPVTNDEFQKERDHIAHVWVKKAFPDW</sequence>
<name>A0A517ZMV7_9PLAN</name>
<keyword evidence="1" id="KW-1133">Transmembrane helix</keyword>
<keyword evidence="1" id="KW-0472">Membrane</keyword>
<gene>
    <name evidence="2" type="ORF">Mal52_22870</name>
</gene>